<reference evidence="2" key="1">
    <citation type="submission" date="2021-02" db="EMBL/GenBank/DDBJ databases">
        <title>Psilocybe cubensis genome.</title>
        <authorList>
            <person name="Mckernan K.J."/>
            <person name="Crawford S."/>
            <person name="Trippe A."/>
            <person name="Kane L.T."/>
            <person name="Mclaughlin S."/>
        </authorList>
    </citation>
    <scope>NUCLEOTIDE SEQUENCE [LARGE SCALE GENOMIC DNA]</scope>
    <source>
        <strain evidence="2">MGC-MH-2018</strain>
    </source>
</reference>
<dbReference type="EMBL" id="JAFIQS010000004">
    <property type="protein sequence ID" value="KAG5170580.1"/>
    <property type="molecule type" value="Genomic_DNA"/>
</dbReference>
<accession>A0A8H7Y3T0</accession>
<evidence type="ECO:0000256" key="1">
    <source>
        <dbReference type="SAM" id="MobiDB-lite"/>
    </source>
</evidence>
<feature type="compositionally biased region" description="Acidic residues" evidence="1">
    <location>
        <begin position="100"/>
        <end position="125"/>
    </location>
</feature>
<gene>
    <name evidence="2" type="ORF">JR316_004969</name>
</gene>
<feature type="region of interest" description="Disordered" evidence="1">
    <location>
        <begin position="93"/>
        <end position="125"/>
    </location>
</feature>
<name>A0A8H7Y3T0_PSICU</name>
<sequence length="267" mass="30234">MFRYPLHNIEATQAWSSDEFHWMDLDMEDSAQSLCLSMSVVNNWEDLSPNYAENNLATQAWSSDEFHGMRVDVEDSAQSLCLPMSVVNNWEDLSPICGENDSDESTESSEEQDSDSQADLDDDEDAQWADKVTYDPGSGPIASDEVCTKGRTLLEPEPGTIWVATKSPFIKQIMSVKKKKGVEVLTSTGYYVSIIKNCGSVGKHFATLNRHVEETSWHSTAIYTCSLEHTKPSGPRQFRRKDKLRDHLKKEHKKKIEDCNFGTKRQV</sequence>
<dbReference type="AlphaFoldDB" id="A0A8H7Y3T0"/>
<comment type="caution">
    <text evidence="2">The sequence shown here is derived from an EMBL/GenBank/DDBJ whole genome shotgun (WGS) entry which is preliminary data.</text>
</comment>
<proteinExistence type="predicted"/>
<evidence type="ECO:0000313" key="2">
    <source>
        <dbReference type="EMBL" id="KAG5170580.1"/>
    </source>
</evidence>
<feature type="region of interest" description="Disordered" evidence="1">
    <location>
        <begin position="230"/>
        <end position="251"/>
    </location>
</feature>
<organism evidence="2">
    <name type="scientific">Psilocybe cubensis</name>
    <name type="common">Psychedelic mushroom</name>
    <name type="synonym">Stropharia cubensis</name>
    <dbReference type="NCBI Taxonomy" id="181762"/>
    <lineage>
        <taxon>Eukaryota</taxon>
        <taxon>Fungi</taxon>
        <taxon>Dikarya</taxon>
        <taxon>Basidiomycota</taxon>
        <taxon>Agaricomycotina</taxon>
        <taxon>Agaricomycetes</taxon>
        <taxon>Agaricomycetidae</taxon>
        <taxon>Agaricales</taxon>
        <taxon>Agaricineae</taxon>
        <taxon>Strophariaceae</taxon>
        <taxon>Psilocybe</taxon>
    </lineage>
</organism>
<protein>
    <submittedName>
        <fullName evidence="2">Uncharacterized protein</fullName>
    </submittedName>
</protein>